<protein>
    <recommendedName>
        <fullName evidence="2">Rhodanese domain-containing protein</fullName>
    </recommendedName>
</protein>
<feature type="domain" description="Rhodanese" evidence="2">
    <location>
        <begin position="144"/>
        <end position="239"/>
    </location>
</feature>
<evidence type="ECO:0000256" key="1">
    <source>
        <dbReference type="SAM" id="Coils"/>
    </source>
</evidence>
<dbReference type="InterPro" id="IPR022111">
    <property type="entry name" value="Rhodanese_C"/>
</dbReference>
<dbReference type="Gene3D" id="3.40.250.10">
    <property type="entry name" value="Rhodanese-like domain"/>
    <property type="match status" value="1"/>
</dbReference>
<keyword evidence="4" id="KW-1185">Reference proteome</keyword>
<evidence type="ECO:0000313" key="4">
    <source>
        <dbReference type="Proteomes" id="UP000794436"/>
    </source>
</evidence>
<feature type="coiled-coil region" evidence="1">
    <location>
        <begin position="307"/>
        <end position="360"/>
    </location>
</feature>
<dbReference type="PANTHER" id="PTHR43268:SF7">
    <property type="entry name" value="RHODANESE DOMAIN-CONTAINING PROTEIN"/>
    <property type="match status" value="1"/>
</dbReference>
<dbReference type="EMBL" id="SPLM01000109">
    <property type="protein sequence ID" value="TMW59402.1"/>
    <property type="molecule type" value="Genomic_DNA"/>
</dbReference>
<keyword evidence="1" id="KW-0175">Coiled coil</keyword>
<dbReference type="PANTHER" id="PTHR43268">
    <property type="entry name" value="THIOSULFATE SULFURTRANSFERASE/RHODANESE-LIKE DOMAIN-CONTAINING PROTEIN 2"/>
    <property type="match status" value="1"/>
</dbReference>
<dbReference type="PROSITE" id="PS50206">
    <property type="entry name" value="RHODANESE_3"/>
    <property type="match status" value="1"/>
</dbReference>
<comment type="caution">
    <text evidence="3">The sequence shown here is derived from an EMBL/GenBank/DDBJ whole genome shotgun (WGS) entry which is preliminary data.</text>
</comment>
<dbReference type="Pfam" id="PF17773">
    <property type="entry name" value="UPF0176_N"/>
    <property type="match status" value="1"/>
</dbReference>
<name>A0A8K1FH59_PYTOL</name>
<reference evidence="3" key="1">
    <citation type="submission" date="2019-03" db="EMBL/GenBank/DDBJ databases">
        <title>Long read genome sequence of the mycoparasitic Pythium oligandrum ATCC 38472 isolated from sugarbeet rhizosphere.</title>
        <authorList>
            <person name="Gaulin E."/>
        </authorList>
    </citation>
    <scope>NUCLEOTIDE SEQUENCE</scope>
    <source>
        <strain evidence="3">ATCC 38472_TT</strain>
    </source>
</reference>
<dbReference type="InterPro" id="IPR040503">
    <property type="entry name" value="TRHO_N"/>
</dbReference>
<evidence type="ECO:0000259" key="2">
    <source>
        <dbReference type="PROSITE" id="PS50206"/>
    </source>
</evidence>
<gene>
    <name evidence="3" type="ORF">Poli38472_004471</name>
</gene>
<dbReference type="Pfam" id="PF12368">
    <property type="entry name" value="Rhodanese_C"/>
    <property type="match status" value="1"/>
</dbReference>
<dbReference type="CDD" id="cd01518">
    <property type="entry name" value="RHOD_YceA"/>
    <property type="match status" value="1"/>
</dbReference>
<dbReference type="SMART" id="SM00450">
    <property type="entry name" value="RHOD"/>
    <property type="match status" value="1"/>
</dbReference>
<dbReference type="AlphaFoldDB" id="A0A8K1FH59"/>
<dbReference type="InterPro" id="IPR001763">
    <property type="entry name" value="Rhodanese-like_dom"/>
</dbReference>
<sequence>MAPNDHGAALDAASALFTVVLYYKYVRIAETEEQLTAFVQEHEALCASLELTGRVRIALEGINGTLGGTDANIHAYVRHMQQSTLFQDVDWKLSASSVSPFPELQVRRVQEIVALVLPDEQCDPSNGGVHLTPEEFHQEQENCAPEDYALIDVRNDYEYNIGHFQGAMNPKTRCFRNFPEWVRTELPVLQEKQKILMYCTGGIRCEKASAYLKHLGLENVYQLQGGIHRYLERFPDGGRFQGKNFVFDQRVAMASTDPSVAGKCDQCATPYDVVSGVRCVYCRTHVLLCDACRGHTSEEDVYCKDHVALVDGSLEELQAKAQELMSQSENEKGQARKKKRRALRKQLDIVQARIQALCTE</sequence>
<dbReference type="Proteomes" id="UP000794436">
    <property type="component" value="Unassembled WGS sequence"/>
</dbReference>
<dbReference type="InterPro" id="IPR036873">
    <property type="entry name" value="Rhodanese-like_dom_sf"/>
</dbReference>
<dbReference type="InterPro" id="IPR020936">
    <property type="entry name" value="TrhO"/>
</dbReference>
<dbReference type="Gene3D" id="3.30.70.100">
    <property type="match status" value="1"/>
</dbReference>
<organism evidence="3 4">
    <name type="scientific">Pythium oligandrum</name>
    <name type="common">Mycoparasitic fungus</name>
    <dbReference type="NCBI Taxonomy" id="41045"/>
    <lineage>
        <taxon>Eukaryota</taxon>
        <taxon>Sar</taxon>
        <taxon>Stramenopiles</taxon>
        <taxon>Oomycota</taxon>
        <taxon>Peronosporomycetes</taxon>
        <taxon>Pythiales</taxon>
        <taxon>Pythiaceae</taxon>
        <taxon>Pythium</taxon>
    </lineage>
</organism>
<dbReference type="SUPFAM" id="SSF52821">
    <property type="entry name" value="Rhodanese/Cell cycle control phosphatase"/>
    <property type="match status" value="1"/>
</dbReference>
<dbReference type="OrthoDB" id="25002at2759"/>
<dbReference type="NCBIfam" id="NF001135">
    <property type="entry name" value="PRK00142.1-3"/>
    <property type="match status" value="1"/>
</dbReference>
<evidence type="ECO:0000313" key="3">
    <source>
        <dbReference type="EMBL" id="TMW59402.1"/>
    </source>
</evidence>
<dbReference type="HAMAP" id="MF_00469">
    <property type="entry name" value="TrhO"/>
    <property type="match status" value="1"/>
</dbReference>
<accession>A0A8K1FH59</accession>
<proteinExistence type="inferred from homology"/>
<dbReference type="Pfam" id="PF00581">
    <property type="entry name" value="Rhodanese"/>
    <property type="match status" value="1"/>
</dbReference>